<organism evidence="2 3">
    <name type="scientific">Actinoplanes xinjiangensis</name>
    <dbReference type="NCBI Taxonomy" id="512350"/>
    <lineage>
        <taxon>Bacteria</taxon>
        <taxon>Bacillati</taxon>
        <taxon>Actinomycetota</taxon>
        <taxon>Actinomycetes</taxon>
        <taxon>Micromonosporales</taxon>
        <taxon>Micromonosporaceae</taxon>
        <taxon>Actinoplanes</taxon>
    </lineage>
</organism>
<keyword evidence="3" id="KW-1185">Reference proteome</keyword>
<reference evidence="2 3" key="1">
    <citation type="submission" date="2018-05" db="EMBL/GenBank/DDBJ databases">
        <title>Genomic Encyclopedia of Archaeal and Bacterial Type Strains, Phase II (KMG-II): from individual species to whole genera.</title>
        <authorList>
            <person name="Goeker M."/>
        </authorList>
    </citation>
    <scope>NUCLEOTIDE SEQUENCE [LARGE SCALE GENOMIC DNA]</scope>
    <source>
        <strain evidence="2 3">DSM 45184</strain>
    </source>
</reference>
<keyword evidence="1" id="KW-0472">Membrane</keyword>
<name>A0A316F750_9ACTN</name>
<evidence type="ECO:0000313" key="2">
    <source>
        <dbReference type="EMBL" id="PWK40895.1"/>
    </source>
</evidence>
<keyword evidence="1" id="KW-0812">Transmembrane</keyword>
<sequence>MRPGTPLPTVEDMNMLLRTLSVAVALFFVARAVAEPFVIDVTDASTYANDWGGPSLAGVLAVHCGPGVLAAMFLYGSVVRWRDSRKPEAVSSRR</sequence>
<proteinExistence type="predicted"/>
<gene>
    <name evidence="2" type="ORF">BC793_118125</name>
</gene>
<dbReference type="Proteomes" id="UP000245697">
    <property type="component" value="Unassembled WGS sequence"/>
</dbReference>
<evidence type="ECO:0000313" key="3">
    <source>
        <dbReference type="Proteomes" id="UP000245697"/>
    </source>
</evidence>
<feature type="transmembrane region" description="Helical" evidence="1">
    <location>
        <begin position="58"/>
        <end position="78"/>
    </location>
</feature>
<comment type="caution">
    <text evidence="2">The sequence shown here is derived from an EMBL/GenBank/DDBJ whole genome shotgun (WGS) entry which is preliminary data.</text>
</comment>
<accession>A0A316F750</accession>
<dbReference type="EMBL" id="QGGR01000018">
    <property type="protein sequence ID" value="PWK40895.1"/>
    <property type="molecule type" value="Genomic_DNA"/>
</dbReference>
<evidence type="ECO:0000256" key="1">
    <source>
        <dbReference type="SAM" id="Phobius"/>
    </source>
</evidence>
<protein>
    <submittedName>
        <fullName evidence="2">Uncharacterized protein</fullName>
    </submittedName>
</protein>
<keyword evidence="1" id="KW-1133">Transmembrane helix</keyword>
<dbReference type="AlphaFoldDB" id="A0A316F750"/>